<organism evidence="2 3">
    <name type="scientific">Halolactibacillus miurensis</name>
    <dbReference type="NCBI Taxonomy" id="306541"/>
    <lineage>
        <taxon>Bacteria</taxon>
        <taxon>Bacillati</taxon>
        <taxon>Bacillota</taxon>
        <taxon>Bacilli</taxon>
        <taxon>Bacillales</taxon>
        <taxon>Bacillaceae</taxon>
        <taxon>Halolactibacillus</taxon>
    </lineage>
</organism>
<dbReference type="EMBL" id="FPAI01000006">
    <property type="protein sequence ID" value="SFS62527.1"/>
    <property type="molecule type" value="Genomic_DNA"/>
</dbReference>
<reference evidence="1 4" key="2">
    <citation type="submission" date="2019-07" db="EMBL/GenBank/DDBJ databases">
        <title>Whole genome shotgun sequence of Halolactibacillus miurensis NBRC 100873.</title>
        <authorList>
            <person name="Hosoyama A."/>
            <person name="Uohara A."/>
            <person name="Ohji S."/>
            <person name="Ichikawa N."/>
        </authorList>
    </citation>
    <scope>NUCLEOTIDE SEQUENCE [LARGE SCALE GENOMIC DNA]</scope>
    <source>
        <strain evidence="1 4">NBRC 100873</strain>
    </source>
</reference>
<dbReference type="RefSeq" id="WP_062323189.1">
    <property type="nucleotide sequence ID" value="NZ_BJWJ01000036.1"/>
</dbReference>
<dbReference type="OrthoDB" id="2880030at2"/>
<proteinExistence type="predicted"/>
<dbReference type="Proteomes" id="UP000321773">
    <property type="component" value="Unassembled WGS sequence"/>
</dbReference>
<dbReference type="Proteomes" id="UP000199139">
    <property type="component" value="Unassembled WGS sequence"/>
</dbReference>
<evidence type="ECO:0000313" key="1">
    <source>
        <dbReference type="EMBL" id="GEM05501.1"/>
    </source>
</evidence>
<reference evidence="2 3" key="1">
    <citation type="submission" date="2016-10" db="EMBL/GenBank/DDBJ databases">
        <authorList>
            <person name="de Groot N.N."/>
        </authorList>
    </citation>
    <scope>NUCLEOTIDE SEQUENCE [LARGE SCALE GENOMIC DNA]</scope>
    <source>
        <strain evidence="2 3">DSM 17074</strain>
    </source>
</reference>
<accession>A0A1I6RCR4</accession>
<keyword evidence="4" id="KW-1185">Reference proteome</keyword>
<evidence type="ECO:0000313" key="4">
    <source>
        <dbReference type="Proteomes" id="UP000321773"/>
    </source>
</evidence>
<evidence type="ECO:0008006" key="5">
    <source>
        <dbReference type="Google" id="ProtNLM"/>
    </source>
</evidence>
<gene>
    <name evidence="1" type="ORF">HMI01_24890</name>
    <name evidence="2" type="ORF">SAMN05421668_1068</name>
</gene>
<dbReference type="EMBL" id="BJWJ01000036">
    <property type="protein sequence ID" value="GEM05501.1"/>
    <property type="molecule type" value="Genomic_DNA"/>
</dbReference>
<dbReference type="AlphaFoldDB" id="A0A1I6RCR4"/>
<dbReference type="STRING" id="306541.SAMN05421668_1068"/>
<evidence type="ECO:0000313" key="3">
    <source>
        <dbReference type="Proteomes" id="UP000199139"/>
    </source>
</evidence>
<protein>
    <recommendedName>
        <fullName evidence="5">DUF3993 domain-containing protein</fullName>
    </recommendedName>
</protein>
<evidence type="ECO:0000313" key="2">
    <source>
        <dbReference type="EMBL" id="SFS62527.1"/>
    </source>
</evidence>
<sequence>MKRMVISLITIIIIVSGAVFVSAYVTKSENIANESNSYRQAAVSDKATIKQTSIPFTEADLTTLTEAYLTYIKQEIDDDYRLVHVPTIAELYEQFDQVATREVSEPHVSYYFTETEEGVYLRPTELPPWFEKDIPYELTEVSDKEVIVEQTVENIELYGPYHIQLRFNYTDQWRISQVDLHSSELND</sequence>
<name>A0A1I6RCR4_9BACI</name>